<proteinExistence type="predicted"/>
<dbReference type="EMBL" id="CM055103">
    <property type="protein sequence ID" value="KAJ7535450.1"/>
    <property type="molecule type" value="Genomic_DNA"/>
</dbReference>
<sequence>MAMAMAMAMAMEVEERQRYRLPGDGDFHPFHRNRKQRQRQNQSFPTSHYFPGQKRNFYPRNRPFHRELAPALSTGREMGRFTGKKHCFRYLGARPSNQRMYDLGRKPSLQNGPFGCRRRWIDTSAVDDRREEWWQRKRQKMHDSGCGFGFGYESRFGCEEAYEWDAEVGARVWPKQQQAEGSAGGRAVQEDCLSSVSAQRSTGSYAAFSRQKPEVDFGFHEQEQAVVKSTEVDSIRDQRFPLDFEISSSKQSDQANQRSPLSLEIRKKQEPAEASAAERAAQEDCITSAPAQASPGSYSASARQKLEANLFLNKQENRALQATEMDCTSDQLYSPDLEVSSLIQCGQANQWLPVYLERKQEQAEDLAVERAVQENSVASVSAQLSPGVSPASARQTPEADFCVNEQEKPVVQATETDFIASEPFALSLETSSSKQNGQAAQRSGGSLEIWGKQEQAEVSAVGRAVQGDCGTSVSARLSAGSYPASARQKLEAYFGFPEQEKAVSQATETDGISNQRFSIDLEMSSLKQSDQATQSFSLNSEVSPSKQSAQGTDDRCPDDKCNAAAALATTFVVFRKKRFKPIAIRSWGNGCILKTLKNNKSSENDHSLSQITEPAEDRPPWKGGGHAGVLLTEERLGMHKQADIDRFKPKHLESDKLPHSEKRTAIIVGGVSGNSPPMSKKQRSGGYRCRSSLVGWGKSIVETESNGSETGREDVDVISSAYNDKQTQPEDGFLGKEALGSSSALMGKPLYAVSEEFWQSDSGSSMMKRGPDSCEVPTSVSSQYFDAIISSPDSKITEDKVGLAEKQPGCSNSSSTLKPVPKHLMFKRPVAIKSKNCYEVVKRKTILLDSSSDENEAFSKQKCYKKWASRDVASKLHRIRLCLSSKEWNVKERSTRDSNSESKFKEDEEDEIRSLFLETLKKFDRFRRKASQDRSDSRSRSDLKAGMLMKKYNLRINEIKRLGSVPGIEVGDQFFFRIEMLVVGLHMQVQAGIDFIVAKESQYNEPVAVSIVASVGYDYDLNDGDTLIYTGQGGNAHKDEKFLEDQKLVRGNLALSNSHRHGLPVRVIRCYDRKNKKSEKIYTYDGLYKIDKVWDEKGRSGFLVYKFCLQRLPGQPRLVSPFALSSSFQG</sequence>
<accession>A0ACC2C0B1</accession>
<keyword evidence="2" id="KW-1185">Reference proteome</keyword>
<comment type="caution">
    <text evidence="1">The sequence shown here is derived from an EMBL/GenBank/DDBJ whole genome shotgun (WGS) entry which is preliminary data.</text>
</comment>
<reference evidence="2" key="1">
    <citation type="journal article" date="2024" name="Proc. Natl. Acad. Sci. U.S.A.">
        <title>Extraordinary preservation of gene collinearity over three hundred million years revealed in homosporous lycophytes.</title>
        <authorList>
            <person name="Li C."/>
            <person name="Wickell D."/>
            <person name="Kuo L.Y."/>
            <person name="Chen X."/>
            <person name="Nie B."/>
            <person name="Liao X."/>
            <person name="Peng D."/>
            <person name="Ji J."/>
            <person name="Jenkins J."/>
            <person name="Williams M."/>
            <person name="Shu S."/>
            <person name="Plott C."/>
            <person name="Barry K."/>
            <person name="Rajasekar S."/>
            <person name="Grimwood J."/>
            <person name="Han X."/>
            <person name="Sun S."/>
            <person name="Hou Z."/>
            <person name="He W."/>
            <person name="Dai G."/>
            <person name="Sun C."/>
            <person name="Schmutz J."/>
            <person name="Leebens-Mack J.H."/>
            <person name="Li F.W."/>
            <person name="Wang L."/>
        </authorList>
    </citation>
    <scope>NUCLEOTIDE SEQUENCE [LARGE SCALE GENOMIC DNA]</scope>
    <source>
        <strain evidence="2">cv. PW_Plant_1</strain>
    </source>
</reference>
<dbReference type="Proteomes" id="UP001162992">
    <property type="component" value="Chromosome 12"/>
</dbReference>
<protein>
    <submittedName>
        <fullName evidence="1">Uncharacterized protein</fullName>
    </submittedName>
</protein>
<organism evidence="1 2">
    <name type="scientific">Diphasiastrum complanatum</name>
    <name type="common">Issler's clubmoss</name>
    <name type="synonym">Lycopodium complanatum</name>
    <dbReference type="NCBI Taxonomy" id="34168"/>
    <lineage>
        <taxon>Eukaryota</taxon>
        <taxon>Viridiplantae</taxon>
        <taxon>Streptophyta</taxon>
        <taxon>Embryophyta</taxon>
        <taxon>Tracheophyta</taxon>
        <taxon>Lycopodiopsida</taxon>
        <taxon>Lycopodiales</taxon>
        <taxon>Lycopodiaceae</taxon>
        <taxon>Lycopodioideae</taxon>
        <taxon>Diphasiastrum</taxon>
    </lineage>
</organism>
<evidence type="ECO:0000313" key="2">
    <source>
        <dbReference type="Proteomes" id="UP001162992"/>
    </source>
</evidence>
<evidence type="ECO:0000313" key="1">
    <source>
        <dbReference type="EMBL" id="KAJ7535450.1"/>
    </source>
</evidence>
<gene>
    <name evidence="1" type="ORF">O6H91_12G034600</name>
</gene>
<name>A0ACC2C0B1_DIPCM</name>